<dbReference type="Proteomes" id="UP001054945">
    <property type="component" value="Unassembled WGS sequence"/>
</dbReference>
<accession>A0AAV4MNL5</accession>
<keyword evidence="2" id="KW-1185">Reference proteome</keyword>
<organism evidence="1 2">
    <name type="scientific">Caerostris extrusa</name>
    <name type="common">Bark spider</name>
    <name type="synonym">Caerostris bankana</name>
    <dbReference type="NCBI Taxonomy" id="172846"/>
    <lineage>
        <taxon>Eukaryota</taxon>
        <taxon>Metazoa</taxon>
        <taxon>Ecdysozoa</taxon>
        <taxon>Arthropoda</taxon>
        <taxon>Chelicerata</taxon>
        <taxon>Arachnida</taxon>
        <taxon>Araneae</taxon>
        <taxon>Araneomorphae</taxon>
        <taxon>Entelegynae</taxon>
        <taxon>Araneoidea</taxon>
        <taxon>Araneidae</taxon>
        <taxon>Caerostris</taxon>
    </lineage>
</organism>
<evidence type="ECO:0000313" key="1">
    <source>
        <dbReference type="EMBL" id="GIX73430.1"/>
    </source>
</evidence>
<gene>
    <name evidence="1" type="ORF">CEXT_165051</name>
</gene>
<proteinExistence type="predicted"/>
<name>A0AAV4MNL5_CAEEX</name>
<comment type="caution">
    <text evidence="1">The sequence shown here is derived from an EMBL/GenBank/DDBJ whole genome shotgun (WGS) entry which is preliminary data.</text>
</comment>
<evidence type="ECO:0000313" key="2">
    <source>
        <dbReference type="Proteomes" id="UP001054945"/>
    </source>
</evidence>
<sequence length="128" mass="15018">MTWGIISVIYSHWNIRPLKSKDARWFNPSAVHRQWKHYQSPNFDIQKVQPRKEKEQDTCWYLLSSIRLCLTSVSKLLNGRYLRWTTLTGKIVIRAFKESRNVNMQITGGLLSSVTNPNLYSKAMTELC</sequence>
<reference evidence="1 2" key="1">
    <citation type="submission" date="2021-06" db="EMBL/GenBank/DDBJ databases">
        <title>Caerostris extrusa draft genome.</title>
        <authorList>
            <person name="Kono N."/>
            <person name="Arakawa K."/>
        </authorList>
    </citation>
    <scope>NUCLEOTIDE SEQUENCE [LARGE SCALE GENOMIC DNA]</scope>
</reference>
<dbReference type="EMBL" id="BPLR01002407">
    <property type="protein sequence ID" value="GIX73430.1"/>
    <property type="molecule type" value="Genomic_DNA"/>
</dbReference>
<dbReference type="AlphaFoldDB" id="A0AAV4MNL5"/>
<protein>
    <submittedName>
        <fullName evidence="1">Uncharacterized protein</fullName>
    </submittedName>
</protein>